<evidence type="ECO:0000256" key="2">
    <source>
        <dbReference type="ARBA" id="ARBA00022840"/>
    </source>
</evidence>
<comment type="similarity">
    <text evidence="3">Belongs to the CoaE family.</text>
</comment>
<evidence type="ECO:0000256" key="3">
    <source>
        <dbReference type="HAMAP-Rule" id="MF_00376"/>
    </source>
</evidence>
<evidence type="ECO:0000256" key="4">
    <source>
        <dbReference type="NCBIfam" id="TIGR00152"/>
    </source>
</evidence>
<keyword evidence="3 5" id="KW-0418">Kinase</keyword>
<comment type="caution">
    <text evidence="5">The sequence shown here is derived from an EMBL/GenBank/DDBJ whole genome shotgun (WGS) entry which is preliminary data.</text>
</comment>
<accession>A0A844GQS4</accession>
<dbReference type="Pfam" id="PF01121">
    <property type="entry name" value="CoaE"/>
    <property type="match status" value="1"/>
</dbReference>
<dbReference type="PANTHER" id="PTHR10695:SF46">
    <property type="entry name" value="BIFUNCTIONAL COENZYME A SYNTHASE-RELATED"/>
    <property type="match status" value="1"/>
</dbReference>
<feature type="binding site" evidence="3">
    <location>
        <begin position="11"/>
        <end position="16"/>
    </location>
    <ligand>
        <name>ATP</name>
        <dbReference type="ChEBI" id="CHEBI:30616"/>
    </ligand>
</feature>
<comment type="function">
    <text evidence="3">Catalyzes the phosphorylation of the 3'-hydroxyl group of dephosphocoenzyme A to form coenzyme A.</text>
</comment>
<name>A0A844GQS4_9FIRM</name>
<reference evidence="5 6" key="1">
    <citation type="submission" date="2019-11" db="EMBL/GenBank/DDBJ databases">
        <title>Draft genome sequence of Blautia luti DSM 14534T, isolated from human stool.</title>
        <authorList>
            <person name="Ortiz R."/>
            <person name="Melis-Arcos F."/>
            <person name="Covarrubias P."/>
            <person name="Cardenas J.P."/>
            <person name="Perez-Donoso J."/>
            <person name="Almonacid D."/>
        </authorList>
    </citation>
    <scope>NUCLEOTIDE SEQUENCE [LARGE SCALE GENOMIC DNA]</scope>
    <source>
        <strain evidence="5 6">DSM 14534</strain>
    </source>
</reference>
<gene>
    <name evidence="3" type="primary">coaE</name>
    <name evidence="5" type="ORF">GKZ57_15965</name>
</gene>
<evidence type="ECO:0000313" key="5">
    <source>
        <dbReference type="EMBL" id="MTD62687.1"/>
    </source>
</evidence>
<dbReference type="GO" id="GO:0015937">
    <property type="term" value="P:coenzyme A biosynthetic process"/>
    <property type="evidence" value="ECO:0007669"/>
    <property type="project" value="UniProtKB-UniRule"/>
</dbReference>
<dbReference type="InterPro" id="IPR027417">
    <property type="entry name" value="P-loop_NTPase"/>
</dbReference>
<keyword evidence="2 3" id="KW-0067">ATP-binding</keyword>
<protein>
    <recommendedName>
        <fullName evidence="3 4">Dephospho-CoA kinase</fullName>
        <ecNumber evidence="3 4">2.7.1.24</ecNumber>
    </recommendedName>
    <alternativeName>
        <fullName evidence="3">Dephosphocoenzyme A kinase</fullName>
    </alternativeName>
</protein>
<organism evidence="5 6">
    <name type="scientific">Blautia luti DSM 14534 = JCM 17040</name>
    <dbReference type="NCBI Taxonomy" id="649762"/>
    <lineage>
        <taxon>Bacteria</taxon>
        <taxon>Bacillati</taxon>
        <taxon>Bacillota</taxon>
        <taxon>Clostridia</taxon>
        <taxon>Lachnospirales</taxon>
        <taxon>Lachnospiraceae</taxon>
        <taxon>Blautia</taxon>
    </lineage>
</organism>
<dbReference type="GO" id="GO:0005524">
    <property type="term" value="F:ATP binding"/>
    <property type="evidence" value="ECO:0007669"/>
    <property type="project" value="UniProtKB-UniRule"/>
</dbReference>
<keyword evidence="3" id="KW-0963">Cytoplasm</keyword>
<keyword evidence="3" id="KW-0173">Coenzyme A biosynthesis</keyword>
<dbReference type="GO" id="GO:0004140">
    <property type="term" value="F:dephospho-CoA kinase activity"/>
    <property type="evidence" value="ECO:0007669"/>
    <property type="project" value="UniProtKB-UniRule"/>
</dbReference>
<comment type="pathway">
    <text evidence="3">Cofactor biosynthesis; coenzyme A biosynthesis; CoA from (R)-pantothenate: step 5/5.</text>
</comment>
<dbReference type="EC" id="2.7.1.24" evidence="3 4"/>
<dbReference type="EMBL" id="WMBC01000017">
    <property type="protein sequence ID" value="MTD62687.1"/>
    <property type="molecule type" value="Genomic_DNA"/>
</dbReference>
<dbReference type="Proteomes" id="UP000437824">
    <property type="component" value="Unassembled WGS sequence"/>
</dbReference>
<dbReference type="UniPathway" id="UPA00241">
    <property type="reaction ID" value="UER00356"/>
</dbReference>
<comment type="subcellular location">
    <subcellularLocation>
        <location evidence="3">Cytoplasm</location>
    </subcellularLocation>
</comment>
<dbReference type="NCBIfam" id="TIGR00152">
    <property type="entry name" value="dephospho-CoA kinase"/>
    <property type="match status" value="1"/>
</dbReference>
<dbReference type="RefSeq" id="WP_118509576.1">
    <property type="nucleotide sequence ID" value="NZ_WMBC01000017.1"/>
</dbReference>
<dbReference type="CDD" id="cd02022">
    <property type="entry name" value="DPCK"/>
    <property type="match status" value="1"/>
</dbReference>
<dbReference type="PANTHER" id="PTHR10695">
    <property type="entry name" value="DEPHOSPHO-COA KINASE-RELATED"/>
    <property type="match status" value="1"/>
</dbReference>
<dbReference type="HAMAP" id="MF_00376">
    <property type="entry name" value="Dephospho_CoA_kinase"/>
    <property type="match status" value="1"/>
</dbReference>
<dbReference type="InterPro" id="IPR001977">
    <property type="entry name" value="Depp_CoAkinase"/>
</dbReference>
<dbReference type="SUPFAM" id="SSF52540">
    <property type="entry name" value="P-loop containing nucleoside triphosphate hydrolases"/>
    <property type="match status" value="1"/>
</dbReference>
<keyword evidence="3 5" id="KW-0808">Transferase</keyword>
<keyword evidence="1 3" id="KW-0547">Nucleotide-binding</keyword>
<evidence type="ECO:0000256" key="1">
    <source>
        <dbReference type="ARBA" id="ARBA00022741"/>
    </source>
</evidence>
<dbReference type="Gene3D" id="3.40.50.300">
    <property type="entry name" value="P-loop containing nucleotide triphosphate hydrolases"/>
    <property type="match status" value="1"/>
</dbReference>
<dbReference type="PROSITE" id="PS51219">
    <property type="entry name" value="DPCK"/>
    <property type="match status" value="1"/>
</dbReference>
<comment type="catalytic activity">
    <reaction evidence="3">
        <text>3'-dephospho-CoA + ATP = ADP + CoA + H(+)</text>
        <dbReference type="Rhea" id="RHEA:18245"/>
        <dbReference type="ChEBI" id="CHEBI:15378"/>
        <dbReference type="ChEBI" id="CHEBI:30616"/>
        <dbReference type="ChEBI" id="CHEBI:57287"/>
        <dbReference type="ChEBI" id="CHEBI:57328"/>
        <dbReference type="ChEBI" id="CHEBI:456216"/>
        <dbReference type="EC" id="2.7.1.24"/>
    </reaction>
</comment>
<sequence length="199" mass="23166">MITIGITGGVGAGKSTVLDFLAEKYQAYVMKADEIGHLVMEPGQECYEPVIALFGKQIIKDDKTIDRRQVSDVVFSHPDMLERLNEIIHPAVKRYIRRQLELKRQQGQKICVVEAALLLEDHYQEFCDTIWYIHTDQEIRIRRLMENRGYTREKSISIIASQAPEEFFRANADYVVVNNTDLKETWQQIEEGIRKYETL</sequence>
<dbReference type="AlphaFoldDB" id="A0A844GQS4"/>
<evidence type="ECO:0000313" key="6">
    <source>
        <dbReference type="Proteomes" id="UP000437824"/>
    </source>
</evidence>
<dbReference type="GO" id="GO:0005737">
    <property type="term" value="C:cytoplasm"/>
    <property type="evidence" value="ECO:0007669"/>
    <property type="project" value="UniProtKB-SubCell"/>
</dbReference>
<proteinExistence type="inferred from homology"/>